<dbReference type="AlphaFoldDB" id="A0A3S0MEG4"/>
<dbReference type="GO" id="GO:0008233">
    <property type="term" value="F:peptidase activity"/>
    <property type="evidence" value="ECO:0007669"/>
    <property type="project" value="UniProtKB-KW"/>
</dbReference>
<dbReference type="GO" id="GO:0005524">
    <property type="term" value="F:ATP binding"/>
    <property type="evidence" value="ECO:0007669"/>
    <property type="project" value="UniProtKB-KW"/>
</dbReference>
<evidence type="ECO:0000256" key="8">
    <source>
        <dbReference type="SAM" id="MobiDB-lite"/>
    </source>
</evidence>
<feature type="region of interest" description="Disordered" evidence="8">
    <location>
        <begin position="156"/>
        <end position="193"/>
    </location>
</feature>
<dbReference type="SUPFAM" id="SSF81923">
    <property type="entry name" value="Double Clp-N motif"/>
    <property type="match status" value="1"/>
</dbReference>
<keyword evidence="11" id="KW-0378">Hydrolase</keyword>
<dbReference type="InterPro" id="IPR036628">
    <property type="entry name" value="Clp_N_dom_sf"/>
</dbReference>
<evidence type="ECO:0000256" key="7">
    <source>
        <dbReference type="SAM" id="Coils"/>
    </source>
</evidence>
<dbReference type="InterPro" id="IPR027417">
    <property type="entry name" value="P-loop_NTPase"/>
</dbReference>
<dbReference type="InterPro" id="IPR041546">
    <property type="entry name" value="ClpA/ClpB_AAA_lid"/>
</dbReference>
<reference evidence="11 12" key="1">
    <citation type="submission" date="2018-12" db="EMBL/GenBank/DDBJ databases">
        <title>Flavobacterium sp. nov., isolated from glacier ice.</title>
        <authorList>
            <person name="Liu Q."/>
            <person name="Xin Y.-H."/>
        </authorList>
    </citation>
    <scope>NUCLEOTIDE SEQUENCE [LARGE SCALE GENOMIC DNA]</scope>
    <source>
        <strain evidence="11 12">RB1N8</strain>
    </source>
</reference>
<name>A0A3S0MEG4_9FLAO</name>
<dbReference type="Pfam" id="PF17871">
    <property type="entry name" value="AAA_lid_9"/>
    <property type="match status" value="1"/>
</dbReference>
<keyword evidence="12" id="KW-1185">Reference proteome</keyword>
<dbReference type="RefSeq" id="WP_126462449.1">
    <property type="nucleotide sequence ID" value="NZ_RYDJ01000007.1"/>
</dbReference>
<dbReference type="GO" id="GO:0016887">
    <property type="term" value="F:ATP hydrolysis activity"/>
    <property type="evidence" value="ECO:0007669"/>
    <property type="project" value="InterPro"/>
</dbReference>
<dbReference type="Gene3D" id="3.40.50.300">
    <property type="entry name" value="P-loop containing nucleotide triphosphate hydrolases"/>
    <property type="match status" value="2"/>
</dbReference>
<dbReference type="InterPro" id="IPR018368">
    <property type="entry name" value="ClpA/B_CS1"/>
</dbReference>
<dbReference type="PROSITE" id="PS00870">
    <property type="entry name" value="CLPAB_1"/>
    <property type="match status" value="1"/>
</dbReference>
<dbReference type="Pfam" id="PF07724">
    <property type="entry name" value="AAA_2"/>
    <property type="match status" value="1"/>
</dbReference>
<dbReference type="PANTHER" id="PTHR11638:SF18">
    <property type="entry name" value="HEAT SHOCK PROTEIN 104"/>
    <property type="match status" value="1"/>
</dbReference>
<evidence type="ECO:0000259" key="10">
    <source>
        <dbReference type="PROSITE" id="PS51903"/>
    </source>
</evidence>
<proteinExistence type="inferred from homology"/>
<feature type="domain" description="Clp R" evidence="10">
    <location>
        <begin position="1"/>
        <end position="148"/>
    </location>
</feature>
<dbReference type="PANTHER" id="PTHR11638">
    <property type="entry name" value="ATP-DEPENDENT CLP PROTEASE"/>
    <property type="match status" value="1"/>
</dbReference>
<dbReference type="SMART" id="SM01086">
    <property type="entry name" value="ClpB_D2-small"/>
    <property type="match status" value="1"/>
</dbReference>
<dbReference type="PRINTS" id="PR00300">
    <property type="entry name" value="CLPPROTEASEA"/>
</dbReference>
<dbReference type="GO" id="GO:0034605">
    <property type="term" value="P:cellular response to heat"/>
    <property type="evidence" value="ECO:0007669"/>
    <property type="project" value="TreeGrafter"/>
</dbReference>
<dbReference type="InterPro" id="IPR003959">
    <property type="entry name" value="ATPase_AAA_core"/>
</dbReference>
<keyword evidence="4 6" id="KW-0143">Chaperone</keyword>
<dbReference type="FunFam" id="3.40.50.300:FF:000025">
    <property type="entry name" value="ATP-dependent Clp protease subunit"/>
    <property type="match status" value="1"/>
</dbReference>
<evidence type="ECO:0000256" key="2">
    <source>
        <dbReference type="ARBA" id="ARBA00022741"/>
    </source>
</evidence>
<dbReference type="Gene3D" id="4.10.860.10">
    <property type="entry name" value="UVR domain"/>
    <property type="match status" value="1"/>
</dbReference>
<keyword evidence="11" id="KW-0645">Protease</keyword>
<dbReference type="InterPro" id="IPR001270">
    <property type="entry name" value="ClpA/B"/>
</dbReference>
<dbReference type="Pfam" id="PF02861">
    <property type="entry name" value="Clp_N"/>
    <property type="match status" value="1"/>
</dbReference>
<dbReference type="InterPro" id="IPR028299">
    <property type="entry name" value="ClpA/B_CS2"/>
</dbReference>
<dbReference type="PROSITE" id="PS50151">
    <property type="entry name" value="UVR"/>
    <property type="match status" value="1"/>
</dbReference>
<evidence type="ECO:0000256" key="3">
    <source>
        <dbReference type="ARBA" id="ARBA00022840"/>
    </source>
</evidence>
<dbReference type="Gene3D" id="1.10.1780.10">
    <property type="entry name" value="Clp, N-terminal domain"/>
    <property type="match status" value="1"/>
</dbReference>
<comment type="similarity">
    <text evidence="6">Belongs to the ClpA/ClpB family.</text>
</comment>
<dbReference type="FunFam" id="3.40.50.300:FF:000010">
    <property type="entry name" value="Chaperone clpB 1, putative"/>
    <property type="match status" value="1"/>
</dbReference>
<keyword evidence="3 6" id="KW-0067">ATP-binding</keyword>
<keyword evidence="2 6" id="KW-0547">Nucleotide-binding</keyword>
<dbReference type="InterPro" id="IPR003593">
    <property type="entry name" value="AAA+_ATPase"/>
</dbReference>
<dbReference type="InterPro" id="IPR001943">
    <property type="entry name" value="UVR_dom"/>
</dbReference>
<evidence type="ECO:0000313" key="12">
    <source>
        <dbReference type="Proteomes" id="UP000280825"/>
    </source>
</evidence>
<dbReference type="Pfam" id="PF00004">
    <property type="entry name" value="AAA"/>
    <property type="match status" value="1"/>
</dbReference>
<dbReference type="InterPro" id="IPR050130">
    <property type="entry name" value="ClpA_ClpB"/>
</dbReference>
<dbReference type="GO" id="GO:0006508">
    <property type="term" value="P:proteolysis"/>
    <property type="evidence" value="ECO:0007669"/>
    <property type="project" value="UniProtKB-KW"/>
</dbReference>
<evidence type="ECO:0000259" key="9">
    <source>
        <dbReference type="PROSITE" id="PS50151"/>
    </source>
</evidence>
<accession>A0A3S0MEG4</accession>
<dbReference type="PROSITE" id="PS00871">
    <property type="entry name" value="CLPAB_2"/>
    <property type="match status" value="1"/>
</dbReference>
<keyword evidence="1 5" id="KW-0677">Repeat</keyword>
<dbReference type="InterPro" id="IPR019489">
    <property type="entry name" value="Clp_ATPase_C"/>
</dbReference>
<dbReference type="CDD" id="cd00009">
    <property type="entry name" value="AAA"/>
    <property type="match status" value="1"/>
</dbReference>
<gene>
    <name evidence="11" type="ORF">EKL98_07785</name>
</gene>
<comment type="caution">
    <text evidence="11">The sequence shown here is derived from an EMBL/GenBank/DDBJ whole genome shotgun (WGS) entry which is preliminary data.</text>
</comment>
<dbReference type="Proteomes" id="UP000280825">
    <property type="component" value="Unassembled WGS sequence"/>
</dbReference>
<evidence type="ECO:0000256" key="1">
    <source>
        <dbReference type="ARBA" id="ARBA00022737"/>
    </source>
</evidence>
<evidence type="ECO:0000256" key="5">
    <source>
        <dbReference type="PROSITE-ProRule" id="PRU01251"/>
    </source>
</evidence>
<dbReference type="SUPFAM" id="SSF52540">
    <property type="entry name" value="P-loop containing nucleoside triphosphate hydrolases"/>
    <property type="match status" value="2"/>
</dbReference>
<evidence type="ECO:0000256" key="6">
    <source>
        <dbReference type="RuleBase" id="RU004432"/>
    </source>
</evidence>
<feature type="coiled-coil region" evidence="7">
    <location>
        <begin position="462"/>
        <end position="489"/>
    </location>
</feature>
<dbReference type="SMART" id="SM00382">
    <property type="entry name" value="AAA"/>
    <property type="match status" value="2"/>
</dbReference>
<protein>
    <submittedName>
        <fullName evidence="11">ATP-dependent Clp protease ATP-binding subunit</fullName>
    </submittedName>
</protein>
<sequence>MDDNFSPRVKDVITYSKEEALRLGHDFIGTEHLMLGILRDGNGKAIQILNNLDVDLDHLRRKVEILSPASPSVEVNVEKKNLHLTRQAERALKTTFLEAKVFQSSSISTAHLLLCILRNENDPTTKLLNKLKIDYDIAKEQYLNMTPNEEEFIEKLPRNESYNDDSGQDDSLKEGTFNNPANKSNKKSKTPVLDNFGRDLTEMAEEGKLDPVVGREKEIERVSQILSRRKKNNPLLIGEPGVGKSAIAEGLALRIIQKKVSRTLFNKRVVTLDLASLVAGTKYRGQFEERMKAVMNELEKNDDIILFIDEIHTIVGAGGATGSLDASNMFKPALARGEIQCIGATTLDEYRQYIEKDGALERRFQKIIVEPTSVTETITILNNIKNKYEDHHNVTYTQEAIEACVKLTDRYMSERFLPDKAIDALDEAGSRVHITNIEVPKQILDLERQLEDVRELKNVVVKKQKYEEAAKLRDDEKRIEKDLAIAQEQWEEDSKNNRIEVTEDNVADVVSMMTGIPVNRIAQTESNKLAKLPELIEGKVIGQREAVMKIARSIQRNRAGLKDPNRPIGSFIFLGQTGVGKTQLAKVLAKELFDSEDALVRIDMSEYMEKFAISRLVGAPPGYVGYEEGGQLTEKVRRKPYCVVLLDEIEKAHPDVFNMLLQVLDDGYLTDSLGRKIDFKNTIIIMTSNVGARQLKDFGQGVGFGTAAKVAQADDNSKSIIENALKKTFAPEFLNRIDDVIVFNALEKHDIDLIIEIELKKLFARVAELGYQLSLSDKAKAFIAEKGFDRQFGARPLKRAIQKYVEDTLAEEIITSKITTGDEIFMDIEEGAQELTVQVHKAGEATNP</sequence>
<evidence type="ECO:0000313" key="11">
    <source>
        <dbReference type="EMBL" id="RTZ04837.1"/>
    </source>
</evidence>
<dbReference type="CDD" id="cd19499">
    <property type="entry name" value="RecA-like_ClpB_Hsp104-like"/>
    <property type="match status" value="1"/>
</dbReference>
<dbReference type="PROSITE" id="PS51903">
    <property type="entry name" value="CLP_R"/>
    <property type="match status" value="1"/>
</dbReference>
<feature type="domain" description="UVR" evidence="9">
    <location>
        <begin position="447"/>
        <end position="482"/>
    </location>
</feature>
<dbReference type="Pfam" id="PF10431">
    <property type="entry name" value="ClpB_D2-small"/>
    <property type="match status" value="1"/>
</dbReference>
<evidence type="ECO:0000256" key="4">
    <source>
        <dbReference type="ARBA" id="ARBA00023186"/>
    </source>
</evidence>
<dbReference type="EMBL" id="RYDJ01000007">
    <property type="protein sequence ID" value="RTZ04837.1"/>
    <property type="molecule type" value="Genomic_DNA"/>
</dbReference>
<keyword evidence="7" id="KW-0175">Coiled coil</keyword>
<dbReference type="GO" id="GO:0005737">
    <property type="term" value="C:cytoplasm"/>
    <property type="evidence" value="ECO:0007669"/>
    <property type="project" value="TreeGrafter"/>
</dbReference>
<dbReference type="Gene3D" id="1.10.8.60">
    <property type="match status" value="2"/>
</dbReference>
<organism evidence="11 12">
    <name type="scientific">Flavobacterium bomense</name>
    <dbReference type="NCBI Taxonomy" id="2497483"/>
    <lineage>
        <taxon>Bacteria</taxon>
        <taxon>Pseudomonadati</taxon>
        <taxon>Bacteroidota</taxon>
        <taxon>Flavobacteriia</taxon>
        <taxon>Flavobacteriales</taxon>
        <taxon>Flavobacteriaceae</taxon>
        <taxon>Flavobacterium</taxon>
    </lineage>
</organism>
<dbReference type="InterPro" id="IPR004176">
    <property type="entry name" value="Clp_R_N"/>
</dbReference>